<proteinExistence type="predicted"/>
<dbReference type="EMBL" id="BRZM01002654">
    <property type="protein sequence ID" value="GLD75033.1"/>
    <property type="molecule type" value="Genomic_DNA"/>
</dbReference>
<keyword evidence="1" id="KW-0547">Nucleotide-binding</keyword>
<dbReference type="Proteomes" id="UP001279410">
    <property type="component" value="Unassembled WGS sequence"/>
</dbReference>
<keyword evidence="1" id="KW-0378">Hydrolase</keyword>
<dbReference type="AlphaFoldDB" id="A0AAD3RN20"/>
<dbReference type="GO" id="GO:0004386">
    <property type="term" value="F:helicase activity"/>
    <property type="evidence" value="ECO:0007669"/>
    <property type="project" value="UniProtKB-KW"/>
</dbReference>
<comment type="caution">
    <text evidence="1">The sequence shown here is derived from an EMBL/GenBank/DDBJ whole genome shotgun (WGS) entry which is preliminary data.</text>
</comment>
<protein>
    <submittedName>
        <fullName evidence="1">ATP-dependent DNA/RNA helicase DHX36</fullName>
    </submittedName>
</protein>
<keyword evidence="2" id="KW-1185">Reference proteome</keyword>
<accession>A0AAD3RN20</accession>
<evidence type="ECO:0000313" key="2">
    <source>
        <dbReference type="Proteomes" id="UP001279410"/>
    </source>
</evidence>
<evidence type="ECO:0000313" key="1">
    <source>
        <dbReference type="EMBL" id="GLD75033.1"/>
    </source>
</evidence>
<sequence>MIFLSDCTGVPFSLLFWRTSPSRRARTRRPAIAVDRWIVFRSPARIAHLVKPAPVDWQGKSVQDCAVITAIIDLITTQEKPAGTKGYGRAWRLSAPKEEQHVYFCVRMTR</sequence>
<gene>
    <name evidence="1" type="ORF">AKAME5_002636600</name>
</gene>
<organism evidence="1 2">
    <name type="scientific">Lates japonicus</name>
    <name type="common">Japanese lates</name>
    <dbReference type="NCBI Taxonomy" id="270547"/>
    <lineage>
        <taxon>Eukaryota</taxon>
        <taxon>Metazoa</taxon>
        <taxon>Chordata</taxon>
        <taxon>Craniata</taxon>
        <taxon>Vertebrata</taxon>
        <taxon>Euteleostomi</taxon>
        <taxon>Actinopterygii</taxon>
        <taxon>Neopterygii</taxon>
        <taxon>Teleostei</taxon>
        <taxon>Neoteleostei</taxon>
        <taxon>Acanthomorphata</taxon>
        <taxon>Carangaria</taxon>
        <taxon>Carangaria incertae sedis</taxon>
        <taxon>Centropomidae</taxon>
        <taxon>Lates</taxon>
    </lineage>
</organism>
<reference evidence="1" key="1">
    <citation type="submission" date="2022-08" db="EMBL/GenBank/DDBJ databases">
        <title>Genome sequencing of akame (Lates japonicus).</title>
        <authorList>
            <person name="Hashiguchi Y."/>
            <person name="Takahashi H."/>
        </authorList>
    </citation>
    <scope>NUCLEOTIDE SEQUENCE</scope>
    <source>
        <strain evidence="1">Kochi</strain>
    </source>
</reference>
<keyword evidence="1" id="KW-0067">ATP-binding</keyword>
<name>A0AAD3RN20_LATJO</name>
<keyword evidence="1" id="KW-0347">Helicase</keyword>